<protein>
    <submittedName>
        <fullName evidence="7">Uncharacterized protein</fullName>
    </submittedName>
</protein>
<dbReference type="GO" id="GO:0022857">
    <property type="term" value="F:transmembrane transporter activity"/>
    <property type="evidence" value="ECO:0007669"/>
    <property type="project" value="InterPro"/>
</dbReference>
<feature type="compositionally biased region" description="Basic and acidic residues" evidence="5">
    <location>
        <begin position="13"/>
        <end position="22"/>
    </location>
</feature>
<evidence type="ECO:0000256" key="1">
    <source>
        <dbReference type="ARBA" id="ARBA00004141"/>
    </source>
</evidence>
<keyword evidence="8" id="KW-1185">Reference proteome</keyword>
<feature type="transmembrane region" description="Helical" evidence="6">
    <location>
        <begin position="511"/>
        <end position="531"/>
    </location>
</feature>
<evidence type="ECO:0000256" key="3">
    <source>
        <dbReference type="ARBA" id="ARBA00022989"/>
    </source>
</evidence>
<dbReference type="PANTHER" id="PTHR24064">
    <property type="entry name" value="SOLUTE CARRIER FAMILY 22 MEMBER"/>
    <property type="match status" value="1"/>
</dbReference>
<reference evidence="7 8" key="1">
    <citation type="journal article" date="2023" name="Arcadia Sci">
        <title>De novo assembly of a long-read Amblyomma americanum tick genome.</title>
        <authorList>
            <person name="Chou S."/>
            <person name="Poskanzer K.E."/>
            <person name="Rollins M."/>
            <person name="Thuy-Boun P.S."/>
        </authorList>
    </citation>
    <scope>NUCLEOTIDE SEQUENCE [LARGE SCALE GENOMIC DNA]</scope>
    <source>
        <strain evidence="7">F_SG_1</strain>
        <tissue evidence="7">Salivary glands</tissue>
    </source>
</reference>
<evidence type="ECO:0000256" key="6">
    <source>
        <dbReference type="SAM" id="Phobius"/>
    </source>
</evidence>
<dbReference type="InterPro" id="IPR005828">
    <property type="entry name" value="MFS_sugar_transport-like"/>
</dbReference>
<feature type="transmembrane region" description="Helical" evidence="6">
    <location>
        <begin position="480"/>
        <end position="499"/>
    </location>
</feature>
<gene>
    <name evidence="7" type="ORF">V5799_008966</name>
</gene>
<evidence type="ECO:0000256" key="4">
    <source>
        <dbReference type="ARBA" id="ARBA00023136"/>
    </source>
</evidence>
<feature type="transmembrane region" description="Helical" evidence="6">
    <location>
        <begin position="358"/>
        <end position="376"/>
    </location>
</feature>
<organism evidence="7 8">
    <name type="scientific">Amblyomma americanum</name>
    <name type="common">Lone star tick</name>
    <dbReference type="NCBI Taxonomy" id="6943"/>
    <lineage>
        <taxon>Eukaryota</taxon>
        <taxon>Metazoa</taxon>
        <taxon>Ecdysozoa</taxon>
        <taxon>Arthropoda</taxon>
        <taxon>Chelicerata</taxon>
        <taxon>Arachnida</taxon>
        <taxon>Acari</taxon>
        <taxon>Parasitiformes</taxon>
        <taxon>Ixodida</taxon>
        <taxon>Ixodoidea</taxon>
        <taxon>Ixodidae</taxon>
        <taxon>Amblyomminae</taxon>
        <taxon>Amblyomma</taxon>
    </lineage>
</organism>
<dbReference type="EMBL" id="JARKHS020004369">
    <property type="protein sequence ID" value="KAK8784670.1"/>
    <property type="molecule type" value="Genomic_DNA"/>
</dbReference>
<keyword evidence="4 6" id="KW-0472">Membrane</keyword>
<evidence type="ECO:0000256" key="5">
    <source>
        <dbReference type="SAM" id="MobiDB-lite"/>
    </source>
</evidence>
<feature type="transmembrane region" description="Helical" evidence="6">
    <location>
        <begin position="241"/>
        <end position="264"/>
    </location>
</feature>
<comment type="subcellular location">
    <subcellularLocation>
        <location evidence="1">Membrane</location>
        <topology evidence="1">Multi-pass membrane protein</topology>
    </subcellularLocation>
</comment>
<feature type="transmembrane region" description="Helical" evidence="6">
    <location>
        <begin position="271"/>
        <end position="289"/>
    </location>
</feature>
<comment type="caution">
    <text evidence="7">The sequence shown here is derived from an EMBL/GenBank/DDBJ whole genome shotgun (WGS) entry which is preliminary data.</text>
</comment>
<feature type="compositionally biased region" description="Basic residues" evidence="5">
    <location>
        <begin position="1"/>
        <end position="10"/>
    </location>
</feature>
<keyword evidence="2 6" id="KW-0812">Transmembrane</keyword>
<evidence type="ECO:0000313" key="8">
    <source>
        <dbReference type="Proteomes" id="UP001321473"/>
    </source>
</evidence>
<feature type="transmembrane region" description="Helical" evidence="6">
    <location>
        <begin position="295"/>
        <end position="319"/>
    </location>
</feature>
<dbReference type="InterPro" id="IPR036259">
    <property type="entry name" value="MFS_trans_sf"/>
</dbReference>
<dbReference type="PROSITE" id="PS00216">
    <property type="entry name" value="SUGAR_TRANSPORT_1"/>
    <property type="match status" value="1"/>
</dbReference>
<dbReference type="InterPro" id="IPR005829">
    <property type="entry name" value="Sugar_transporter_CS"/>
</dbReference>
<dbReference type="GO" id="GO:0016020">
    <property type="term" value="C:membrane"/>
    <property type="evidence" value="ECO:0007669"/>
    <property type="project" value="UniProtKB-SubCell"/>
</dbReference>
<keyword evidence="3 6" id="KW-1133">Transmembrane helix</keyword>
<evidence type="ECO:0000256" key="2">
    <source>
        <dbReference type="ARBA" id="ARBA00022692"/>
    </source>
</evidence>
<evidence type="ECO:0000313" key="7">
    <source>
        <dbReference type="EMBL" id="KAK8784670.1"/>
    </source>
</evidence>
<name>A0AAQ4FBX1_AMBAM</name>
<dbReference type="Pfam" id="PF00083">
    <property type="entry name" value="Sugar_tr"/>
    <property type="match status" value="1"/>
</dbReference>
<feature type="region of interest" description="Disordered" evidence="5">
    <location>
        <begin position="1"/>
        <end position="33"/>
    </location>
</feature>
<accession>A0AAQ4FBX1</accession>
<dbReference type="AlphaFoldDB" id="A0AAQ4FBX1"/>
<dbReference type="Proteomes" id="UP001321473">
    <property type="component" value="Unassembled WGS sequence"/>
</dbReference>
<dbReference type="SUPFAM" id="SSF103473">
    <property type="entry name" value="MFS general substrate transporter"/>
    <property type="match status" value="1"/>
</dbReference>
<feature type="region of interest" description="Disordered" evidence="5">
    <location>
        <begin position="661"/>
        <end position="688"/>
    </location>
</feature>
<feature type="transmembrane region" description="Helical" evidence="6">
    <location>
        <begin position="543"/>
        <end position="564"/>
    </location>
</feature>
<feature type="compositionally biased region" description="Basic residues" evidence="5">
    <location>
        <begin position="679"/>
        <end position="688"/>
    </location>
</feature>
<sequence>MAKKKGKRASIAKPDRHNKAIRETGGVSVVKPSTGKVQSATAALGALSTTSPLSPEARPGVFSVTSPLSSETRPGVFSVTSPLSPEAGPDSNPIPSQMATVGATTSVAFEAIVSPLDHILIFGHGVFQRLILVCTQLAVFCTILHAEASTHLARPVDHWCRPPAAYANLPPETWTNASIPVEKDGSYSRCFRYEPPFVLQSANSSLNDRETVPCDNGWTYAASIHTSVVGKWDLVCQRRRLMSMLTACYMTGALLIMPFVGFAADRLGRRPVLGASLFVLIVSGVLLAFSSTLLVFATLCFFTSASAGSLVVISIVLLFEVTDSSHRVLYCTIALTSGFSAAHVYGELVHDWIHDWSVIQLICMVPTALLIGAVYITKESPCWLLATFRVSRAADVVMWAARMNGADMGLVVRRLQAIRDEARKAGVEVGIRAGEGLHKTSPAQIFTNQALRKSTMVVYGCWFLANSFSYRLRESRENRVVHRALAALAIPAVAASVFVLNTHGRRMSTAVSMVILGSLIAGLTGAALILPGGADAATSRFETAVLVAQLLAVDLAVISLYIITIEMYPTVLRGCGISMGYMCGRLGATMTPFFEAIDSGLVQGTVLTVTSLLLVAFGALAWVMLPETTEVQAVNTLRDRAGDDVEQWMLKTPLTIARRQSRGLSLQERRKSSASSLSRKSRLSKASQ</sequence>
<proteinExistence type="predicted"/>
<feature type="transmembrane region" description="Helical" evidence="6">
    <location>
        <begin position="600"/>
        <end position="625"/>
    </location>
</feature>
<dbReference type="Gene3D" id="1.20.1250.20">
    <property type="entry name" value="MFS general substrate transporter like domains"/>
    <property type="match status" value="1"/>
</dbReference>